<feature type="transmembrane region" description="Helical" evidence="6">
    <location>
        <begin position="131"/>
        <end position="152"/>
    </location>
</feature>
<evidence type="ECO:0000256" key="1">
    <source>
        <dbReference type="ARBA" id="ARBA00004651"/>
    </source>
</evidence>
<dbReference type="PANTHER" id="PTHR32196">
    <property type="entry name" value="ABC TRANSPORTER PERMEASE PROTEIN YPHD-RELATED-RELATED"/>
    <property type="match status" value="1"/>
</dbReference>
<feature type="transmembrane region" description="Helical" evidence="6">
    <location>
        <begin position="238"/>
        <end position="259"/>
    </location>
</feature>
<gene>
    <name evidence="7" type="ORF">SDC9_44461</name>
</gene>
<keyword evidence="2" id="KW-1003">Cell membrane</keyword>
<evidence type="ECO:0000256" key="5">
    <source>
        <dbReference type="ARBA" id="ARBA00023136"/>
    </source>
</evidence>
<comment type="subcellular location">
    <subcellularLocation>
        <location evidence="1">Cell membrane</location>
        <topology evidence="1">Multi-pass membrane protein</topology>
    </subcellularLocation>
</comment>
<evidence type="ECO:0000256" key="4">
    <source>
        <dbReference type="ARBA" id="ARBA00022989"/>
    </source>
</evidence>
<feature type="transmembrane region" description="Helical" evidence="6">
    <location>
        <begin position="265"/>
        <end position="282"/>
    </location>
</feature>
<dbReference type="AlphaFoldDB" id="A0A644W3I1"/>
<evidence type="ECO:0000256" key="3">
    <source>
        <dbReference type="ARBA" id="ARBA00022692"/>
    </source>
</evidence>
<protein>
    <recommendedName>
        <fullName evidence="8">ABC transporter permease</fullName>
    </recommendedName>
</protein>
<evidence type="ECO:0000256" key="6">
    <source>
        <dbReference type="SAM" id="Phobius"/>
    </source>
</evidence>
<feature type="transmembrane region" description="Helical" evidence="6">
    <location>
        <begin position="85"/>
        <end position="104"/>
    </location>
</feature>
<keyword evidence="4 6" id="KW-1133">Transmembrane helix</keyword>
<dbReference type="InterPro" id="IPR001851">
    <property type="entry name" value="ABC_transp_permease"/>
</dbReference>
<reference evidence="7" key="1">
    <citation type="submission" date="2019-08" db="EMBL/GenBank/DDBJ databases">
        <authorList>
            <person name="Kucharzyk K."/>
            <person name="Murdoch R.W."/>
            <person name="Higgins S."/>
            <person name="Loffler F."/>
        </authorList>
    </citation>
    <scope>NUCLEOTIDE SEQUENCE</scope>
</reference>
<feature type="transmembrane region" description="Helical" evidence="6">
    <location>
        <begin position="179"/>
        <end position="200"/>
    </location>
</feature>
<evidence type="ECO:0000256" key="2">
    <source>
        <dbReference type="ARBA" id="ARBA00022475"/>
    </source>
</evidence>
<dbReference type="EMBL" id="VSSQ01000598">
    <property type="protein sequence ID" value="MPL98261.1"/>
    <property type="molecule type" value="Genomic_DNA"/>
</dbReference>
<dbReference type="GO" id="GO:0022857">
    <property type="term" value="F:transmembrane transporter activity"/>
    <property type="evidence" value="ECO:0007669"/>
    <property type="project" value="InterPro"/>
</dbReference>
<keyword evidence="5 6" id="KW-0472">Membrane</keyword>
<organism evidence="7">
    <name type="scientific">bioreactor metagenome</name>
    <dbReference type="NCBI Taxonomy" id="1076179"/>
    <lineage>
        <taxon>unclassified sequences</taxon>
        <taxon>metagenomes</taxon>
        <taxon>ecological metagenomes</taxon>
    </lineage>
</organism>
<keyword evidence="3 6" id="KW-0812">Transmembrane</keyword>
<dbReference type="PANTHER" id="PTHR32196:SF69">
    <property type="entry name" value="BRANCHED-CHAIN AMINO ACID TRANSPORT SYSTEM, PERMEASE PROTEIN"/>
    <property type="match status" value="1"/>
</dbReference>
<name>A0A644W3I1_9ZZZZ</name>
<evidence type="ECO:0008006" key="8">
    <source>
        <dbReference type="Google" id="ProtNLM"/>
    </source>
</evidence>
<feature type="transmembrane region" description="Helical" evidence="6">
    <location>
        <begin position="58"/>
        <end position="78"/>
    </location>
</feature>
<accession>A0A644W3I1</accession>
<feature type="transmembrane region" description="Helical" evidence="6">
    <location>
        <begin position="212"/>
        <end position="231"/>
    </location>
</feature>
<dbReference type="Pfam" id="PF02653">
    <property type="entry name" value="BPD_transp_2"/>
    <property type="match status" value="1"/>
</dbReference>
<dbReference type="GO" id="GO:0005886">
    <property type="term" value="C:plasma membrane"/>
    <property type="evidence" value="ECO:0007669"/>
    <property type="project" value="UniProtKB-SubCell"/>
</dbReference>
<sequence length="293" mass="30854">MIDLLLPTVSQGLLWSLMALGVYLTYRVLDIADLTVEGTFPLGAAVAAEMLIKGFNPVVAIFVAGIAGALAGIVTGLLHTKLKIPALLAGILTMIALYSVNLRVMGKANLSLLRVDTAFTFVKNMGLTNTMSVLVVGIISTLFFSLLIYWFFGTEIGAAIRATGFNPQMIRAQGVNTNFTIVLGLLLSNALVAISGAFIAQSNGFADVGMGVGTIVIGLASVIIGEVLFGTRSFKNSLISVVLGSVTYRIVIAVVLQMGMPPNDLKLFTAVLVALALAMPMFKGKIKARKVAE</sequence>
<feature type="transmembrane region" description="Helical" evidence="6">
    <location>
        <begin position="12"/>
        <end position="29"/>
    </location>
</feature>
<dbReference type="CDD" id="cd06574">
    <property type="entry name" value="TM_PBP1_branched-chain-AA_like"/>
    <property type="match status" value="1"/>
</dbReference>
<proteinExistence type="predicted"/>
<evidence type="ECO:0000313" key="7">
    <source>
        <dbReference type="EMBL" id="MPL98261.1"/>
    </source>
</evidence>
<comment type="caution">
    <text evidence="7">The sequence shown here is derived from an EMBL/GenBank/DDBJ whole genome shotgun (WGS) entry which is preliminary data.</text>
</comment>